<organism evidence="1 2">
    <name type="scientific">Devosia ginsengisoli</name>
    <dbReference type="NCBI Taxonomy" id="400770"/>
    <lineage>
        <taxon>Bacteria</taxon>
        <taxon>Pseudomonadati</taxon>
        <taxon>Pseudomonadota</taxon>
        <taxon>Alphaproteobacteria</taxon>
        <taxon>Hyphomicrobiales</taxon>
        <taxon>Devosiaceae</taxon>
        <taxon>Devosia</taxon>
    </lineage>
</organism>
<protein>
    <submittedName>
        <fullName evidence="1">Membrane dipeptidase</fullName>
    </submittedName>
</protein>
<proteinExistence type="predicted"/>
<dbReference type="Pfam" id="PF01244">
    <property type="entry name" value="Peptidase_M19"/>
    <property type="match status" value="1"/>
</dbReference>
<dbReference type="Proteomes" id="UP000315364">
    <property type="component" value="Chromosome"/>
</dbReference>
<dbReference type="AlphaFoldDB" id="A0A5B8LSU7"/>
<dbReference type="RefSeq" id="WP_146289359.1">
    <property type="nucleotide sequence ID" value="NZ_CP042304.1"/>
</dbReference>
<dbReference type="CDD" id="cd01301">
    <property type="entry name" value="rDP_like"/>
    <property type="match status" value="1"/>
</dbReference>
<dbReference type="EMBL" id="CP042304">
    <property type="protein sequence ID" value="QDZ10572.1"/>
    <property type="molecule type" value="Genomic_DNA"/>
</dbReference>
<dbReference type="KEGG" id="dea:FPZ08_07290"/>
<dbReference type="GO" id="GO:0006508">
    <property type="term" value="P:proteolysis"/>
    <property type="evidence" value="ECO:0007669"/>
    <property type="project" value="InterPro"/>
</dbReference>
<dbReference type="InterPro" id="IPR032466">
    <property type="entry name" value="Metal_Hydrolase"/>
</dbReference>
<evidence type="ECO:0000313" key="2">
    <source>
        <dbReference type="Proteomes" id="UP000315364"/>
    </source>
</evidence>
<dbReference type="SUPFAM" id="SSF51556">
    <property type="entry name" value="Metallo-dependent hydrolases"/>
    <property type="match status" value="1"/>
</dbReference>
<dbReference type="PROSITE" id="PS51365">
    <property type="entry name" value="RENAL_DIPEPTIDASE_2"/>
    <property type="match status" value="1"/>
</dbReference>
<dbReference type="Gene3D" id="3.20.20.140">
    <property type="entry name" value="Metal-dependent hydrolases"/>
    <property type="match status" value="1"/>
</dbReference>
<dbReference type="PANTHER" id="PTHR10443:SF12">
    <property type="entry name" value="DIPEPTIDASE"/>
    <property type="match status" value="1"/>
</dbReference>
<dbReference type="InterPro" id="IPR000180">
    <property type="entry name" value="Dipep_AS"/>
</dbReference>
<reference evidence="1 2" key="1">
    <citation type="submission" date="2019-07" db="EMBL/GenBank/DDBJ databases">
        <title>Full genome sequence of Devosia sp. Gsoil 520.</title>
        <authorList>
            <person name="Im W.-T."/>
        </authorList>
    </citation>
    <scope>NUCLEOTIDE SEQUENCE [LARGE SCALE GENOMIC DNA]</scope>
    <source>
        <strain evidence="1 2">Gsoil 520</strain>
    </source>
</reference>
<sequence length="352" mass="37575">MTNPVRVFDGHNDVLGRLVMSGVADPVGAFLNGSTDGHIDLPRALRGGVAGGLFAVFCPSGGSFDFAEHRTADGVDMPLPGLLALETAQASMLAQVALLRRILDQAGGRVALCLNRADIEAAFAAGKLAIVLHLEGAEPIDANFDMLEVLYAAGLRSLGPVWSRPNRYGYGVPFRFPSSPDTGPGLTDAGRELVRQCNRLGMLVDLSHITEQGFWDVAKLSQSPLVATHSNAHALCPAARNLTDRQLDAIRDSDGMVGLNFATAFLRDDGDMRADTDIALMVRQLDYLIERLGEGRVGFGSDFDGAVVPEAIGDIAGMPVLTKALADAGYGRELIERLAWRNWIDVLGRIIG</sequence>
<dbReference type="GO" id="GO:0070573">
    <property type="term" value="F:metallodipeptidase activity"/>
    <property type="evidence" value="ECO:0007669"/>
    <property type="project" value="InterPro"/>
</dbReference>
<accession>A0A5B8LSU7</accession>
<dbReference type="PANTHER" id="PTHR10443">
    <property type="entry name" value="MICROSOMAL DIPEPTIDASE"/>
    <property type="match status" value="1"/>
</dbReference>
<evidence type="ECO:0000313" key="1">
    <source>
        <dbReference type="EMBL" id="QDZ10572.1"/>
    </source>
</evidence>
<dbReference type="OrthoDB" id="9804920at2"/>
<name>A0A5B8LSU7_9HYPH</name>
<keyword evidence="2" id="KW-1185">Reference proteome</keyword>
<dbReference type="InterPro" id="IPR008257">
    <property type="entry name" value="Pept_M19"/>
</dbReference>
<dbReference type="PROSITE" id="PS00869">
    <property type="entry name" value="RENAL_DIPEPTIDASE_1"/>
    <property type="match status" value="1"/>
</dbReference>
<gene>
    <name evidence="1" type="ORF">FPZ08_07290</name>
</gene>